<evidence type="ECO:0000313" key="1">
    <source>
        <dbReference type="EMBL" id="SER83836.1"/>
    </source>
</evidence>
<reference evidence="1 2" key="1">
    <citation type="submission" date="2016-10" db="EMBL/GenBank/DDBJ databases">
        <authorList>
            <person name="Varghese N."/>
            <person name="Submissions S."/>
        </authorList>
    </citation>
    <scope>NUCLEOTIDE SEQUENCE [LARGE SCALE GENOMIC DNA]</scope>
    <source>
        <strain evidence="1 2">TC-13</strain>
    </source>
</reference>
<accession>A0A1H9SFN1</accession>
<dbReference type="AlphaFoldDB" id="A0A1H9SFN1"/>
<dbReference type="Proteomes" id="UP000199410">
    <property type="component" value="Unassembled WGS sequence"/>
</dbReference>
<dbReference type="EMBL" id="FOEL01000028">
    <property type="protein sequence ID" value="SER83836.1"/>
    <property type="molecule type" value="Genomic_DNA"/>
</dbReference>
<dbReference type="RefSeq" id="WP_089987348.1">
    <property type="nucleotide sequence ID" value="NZ_FMVP01000028.1"/>
</dbReference>
<gene>
    <name evidence="1" type="ORF">SAMN02787113_04714</name>
</gene>
<organism evidence="1 2">
    <name type="scientific">Lysinibacillus fusiformis</name>
    <dbReference type="NCBI Taxonomy" id="28031"/>
    <lineage>
        <taxon>Bacteria</taxon>
        <taxon>Bacillati</taxon>
        <taxon>Bacillota</taxon>
        <taxon>Bacilli</taxon>
        <taxon>Bacillales</taxon>
        <taxon>Bacillaceae</taxon>
        <taxon>Lysinibacillus</taxon>
    </lineage>
</organism>
<name>A0A1H9SFN1_9BACI</name>
<proteinExistence type="predicted"/>
<comment type="caution">
    <text evidence="1">The sequence shown here is derived from an EMBL/GenBank/DDBJ whole genome shotgun (WGS) entry which is preliminary data.</text>
</comment>
<protein>
    <submittedName>
        <fullName evidence="1">Uncharacterized protein</fullName>
    </submittedName>
</protein>
<evidence type="ECO:0000313" key="2">
    <source>
        <dbReference type="Proteomes" id="UP000199410"/>
    </source>
</evidence>
<sequence length="125" mass="14821">MQKLNEIKSFIQMVSQVQQDFEDHFRTNQDVYFFSLNPRFVRIQQDLQTEALKVGVISISKDQNNNIGNVLLTKEAFYAITTKDQQQPWFVDTKNKNWVTEHYKVTIDGIEMWNVDCRQIEQTCP</sequence>